<dbReference type="InterPro" id="IPR028939">
    <property type="entry name" value="P5C_Rdtase_cat_N"/>
</dbReference>
<evidence type="ECO:0000256" key="11">
    <source>
        <dbReference type="PIRSR" id="PIRSR000193-1"/>
    </source>
</evidence>
<dbReference type="PIRSF" id="PIRSF000193">
    <property type="entry name" value="Pyrrol-5-carb_rd"/>
    <property type="match status" value="1"/>
</dbReference>
<dbReference type="InterPro" id="IPR000304">
    <property type="entry name" value="Pyrroline-COOH_reductase"/>
</dbReference>
<evidence type="ECO:0000256" key="6">
    <source>
        <dbReference type="ARBA" id="ARBA00022857"/>
    </source>
</evidence>
<dbReference type="NCBIfam" id="TIGR00112">
    <property type="entry name" value="proC"/>
    <property type="match status" value="1"/>
</dbReference>
<evidence type="ECO:0000259" key="13">
    <source>
        <dbReference type="Pfam" id="PF03807"/>
    </source>
</evidence>
<reference evidence="15 16" key="1">
    <citation type="submission" date="2017-04" db="EMBL/GenBank/DDBJ databases">
        <authorList>
            <person name="Afonso C.L."/>
            <person name="Miller P.J."/>
            <person name="Scott M.A."/>
            <person name="Spackman E."/>
            <person name="Goraichik I."/>
            <person name="Dimitrov K.M."/>
            <person name="Suarez D.L."/>
            <person name="Swayne D.E."/>
        </authorList>
    </citation>
    <scope>NUCLEOTIDE SEQUENCE [LARGE SCALE GENOMIC DNA]</scope>
    <source>
        <strain evidence="15 16">LMG26642</strain>
    </source>
</reference>
<evidence type="ECO:0000256" key="3">
    <source>
        <dbReference type="ARBA" id="ARBA00022490"/>
    </source>
</evidence>
<evidence type="ECO:0000256" key="2">
    <source>
        <dbReference type="ARBA" id="ARBA00005525"/>
    </source>
</evidence>
<dbReference type="Gene3D" id="1.10.3730.10">
    <property type="entry name" value="ProC C-terminal domain-like"/>
    <property type="match status" value="1"/>
</dbReference>
<keyword evidence="3 9" id="KW-0963">Cytoplasm</keyword>
<dbReference type="PANTHER" id="PTHR11645:SF0">
    <property type="entry name" value="PYRROLINE-5-CARBOXYLATE REDUCTASE 3"/>
    <property type="match status" value="1"/>
</dbReference>
<dbReference type="SUPFAM" id="SSF51735">
    <property type="entry name" value="NAD(P)-binding Rossmann-fold domains"/>
    <property type="match status" value="1"/>
</dbReference>
<evidence type="ECO:0000256" key="1">
    <source>
        <dbReference type="ARBA" id="ARBA00004496"/>
    </source>
</evidence>
<comment type="catalytic activity">
    <reaction evidence="9 12">
        <text>L-proline + NADP(+) = (S)-1-pyrroline-5-carboxylate + NADPH + 2 H(+)</text>
        <dbReference type="Rhea" id="RHEA:14109"/>
        <dbReference type="ChEBI" id="CHEBI:15378"/>
        <dbReference type="ChEBI" id="CHEBI:17388"/>
        <dbReference type="ChEBI" id="CHEBI:57783"/>
        <dbReference type="ChEBI" id="CHEBI:58349"/>
        <dbReference type="ChEBI" id="CHEBI:60039"/>
        <dbReference type="EC" id="1.5.1.2"/>
    </reaction>
</comment>
<dbReference type="UniPathway" id="UPA00098">
    <property type="reaction ID" value="UER00361"/>
</dbReference>
<dbReference type="InterPro" id="IPR008927">
    <property type="entry name" value="6-PGluconate_DH-like_C_sf"/>
</dbReference>
<feature type="domain" description="Pyrroline-5-carboxylate reductase catalytic N-terminal" evidence="13">
    <location>
        <begin position="2"/>
        <end position="98"/>
    </location>
</feature>
<feature type="domain" description="Pyrroline-5-carboxylate reductase dimerisation" evidence="14">
    <location>
        <begin position="163"/>
        <end position="267"/>
    </location>
</feature>
<dbReference type="GO" id="GO:0004735">
    <property type="term" value="F:pyrroline-5-carboxylate reductase activity"/>
    <property type="evidence" value="ECO:0007669"/>
    <property type="project" value="UniProtKB-UniRule"/>
</dbReference>
<dbReference type="InterPro" id="IPR036291">
    <property type="entry name" value="NAD(P)-bd_dom_sf"/>
</dbReference>
<dbReference type="RefSeq" id="WP_085558829.1">
    <property type="nucleotide sequence ID" value="NZ_FOAH01000020.1"/>
</dbReference>
<organism evidence="15 16">
    <name type="scientific">Carnobacterium iners</name>
    <dbReference type="NCBI Taxonomy" id="1073423"/>
    <lineage>
        <taxon>Bacteria</taxon>
        <taxon>Bacillati</taxon>
        <taxon>Bacillota</taxon>
        <taxon>Bacilli</taxon>
        <taxon>Lactobacillales</taxon>
        <taxon>Carnobacteriaceae</taxon>
        <taxon>Carnobacterium</taxon>
    </lineage>
</organism>
<keyword evidence="7 9" id="KW-0560">Oxidoreductase</keyword>
<evidence type="ECO:0000313" key="15">
    <source>
        <dbReference type="EMBL" id="SMH27201.1"/>
    </source>
</evidence>
<dbReference type="GO" id="GO:0005737">
    <property type="term" value="C:cytoplasm"/>
    <property type="evidence" value="ECO:0007669"/>
    <property type="project" value="UniProtKB-SubCell"/>
</dbReference>
<keyword evidence="16" id="KW-1185">Reference proteome</keyword>
<evidence type="ECO:0000256" key="9">
    <source>
        <dbReference type="HAMAP-Rule" id="MF_01925"/>
    </source>
</evidence>
<dbReference type="EMBL" id="FXBJ01000002">
    <property type="protein sequence ID" value="SMH27201.1"/>
    <property type="molecule type" value="Genomic_DNA"/>
</dbReference>
<evidence type="ECO:0000256" key="10">
    <source>
        <dbReference type="NCBIfam" id="TIGR00112"/>
    </source>
</evidence>
<keyword evidence="6 9" id="KW-0521">NADP</keyword>
<dbReference type="FunFam" id="3.40.50.720:FF:000190">
    <property type="entry name" value="Pyrroline-5-carboxylate reductase"/>
    <property type="match status" value="1"/>
</dbReference>
<feature type="binding site" evidence="11">
    <location>
        <begin position="68"/>
        <end position="71"/>
    </location>
    <ligand>
        <name>NADP(+)</name>
        <dbReference type="ChEBI" id="CHEBI:58349"/>
    </ligand>
</feature>
<protein>
    <recommendedName>
        <fullName evidence="9 10">Pyrroline-5-carboxylate reductase</fullName>
        <shortName evidence="9">P5C reductase</shortName>
        <shortName evidence="9">P5CR</shortName>
        <ecNumber evidence="9 10">1.5.1.2</ecNumber>
    </recommendedName>
    <alternativeName>
        <fullName evidence="9">PCA reductase</fullName>
    </alternativeName>
</protein>
<dbReference type="FunFam" id="1.10.3730.10:FF:000001">
    <property type="entry name" value="Pyrroline-5-carboxylate reductase"/>
    <property type="match status" value="1"/>
</dbReference>
<comment type="similarity">
    <text evidence="2 9 12">Belongs to the pyrroline-5-carboxylate reductase family.</text>
</comment>
<accession>A0A1X7MS96</accession>
<evidence type="ECO:0000256" key="5">
    <source>
        <dbReference type="ARBA" id="ARBA00022650"/>
    </source>
</evidence>
<gene>
    <name evidence="9" type="primary">proC</name>
    <name evidence="15" type="ORF">SAMN04488700_0521</name>
</gene>
<name>A0A1X7MS96_9LACT</name>
<proteinExistence type="inferred from homology"/>
<evidence type="ECO:0000256" key="12">
    <source>
        <dbReference type="RuleBase" id="RU003903"/>
    </source>
</evidence>
<dbReference type="OrthoDB" id="9805754at2"/>
<evidence type="ECO:0000256" key="7">
    <source>
        <dbReference type="ARBA" id="ARBA00023002"/>
    </source>
</evidence>
<comment type="subcellular location">
    <subcellularLocation>
        <location evidence="1 9">Cytoplasm</location>
    </subcellularLocation>
</comment>
<dbReference type="InterPro" id="IPR053790">
    <property type="entry name" value="P5CR-like_CS"/>
</dbReference>
<keyword evidence="5 9" id="KW-0641">Proline biosynthesis</keyword>
<comment type="function">
    <text evidence="8 9">Catalyzes the reduction of 1-pyrroline-5-carboxylate (PCA) to L-proline.</text>
</comment>
<dbReference type="GO" id="GO:0055129">
    <property type="term" value="P:L-proline biosynthetic process"/>
    <property type="evidence" value="ECO:0007669"/>
    <property type="project" value="UniProtKB-UniRule"/>
</dbReference>
<evidence type="ECO:0000259" key="14">
    <source>
        <dbReference type="Pfam" id="PF14748"/>
    </source>
</evidence>
<dbReference type="STRING" id="1073423.SAMN04488700_0521"/>
<feature type="binding site" evidence="11">
    <location>
        <position position="55"/>
    </location>
    <ligand>
        <name>NADPH</name>
        <dbReference type="ChEBI" id="CHEBI:57783"/>
    </ligand>
</feature>
<dbReference type="Proteomes" id="UP000193435">
    <property type="component" value="Unassembled WGS sequence"/>
</dbReference>
<feature type="binding site" evidence="11">
    <location>
        <position position="34"/>
    </location>
    <ligand>
        <name>NADP(+)</name>
        <dbReference type="ChEBI" id="CHEBI:58349"/>
    </ligand>
</feature>
<dbReference type="AlphaFoldDB" id="A0A1X7MS96"/>
<dbReference type="InterPro" id="IPR029036">
    <property type="entry name" value="P5CR_dimer"/>
</dbReference>
<dbReference type="Gene3D" id="3.40.50.720">
    <property type="entry name" value="NAD(P)-binding Rossmann-like Domain"/>
    <property type="match status" value="1"/>
</dbReference>
<dbReference type="EC" id="1.5.1.2" evidence="9 10"/>
<dbReference type="HAMAP" id="MF_01925">
    <property type="entry name" value="P5C_reductase"/>
    <property type="match status" value="1"/>
</dbReference>
<dbReference type="PROSITE" id="PS00521">
    <property type="entry name" value="P5CR"/>
    <property type="match status" value="1"/>
</dbReference>
<keyword evidence="4 9" id="KW-0028">Amino-acid biosynthesis</keyword>
<dbReference type="Pfam" id="PF03807">
    <property type="entry name" value="F420_oxidored"/>
    <property type="match status" value="1"/>
</dbReference>
<dbReference type="PANTHER" id="PTHR11645">
    <property type="entry name" value="PYRROLINE-5-CARBOXYLATE REDUCTASE"/>
    <property type="match status" value="1"/>
</dbReference>
<comment type="catalytic activity">
    <reaction evidence="9">
        <text>L-proline + NAD(+) = (S)-1-pyrroline-5-carboxylate + NADH + 2 H(+)</text>
        <dbReference type="Rhea" id="RHEA:14105"/>
        <dbReference type="ChEBI" id="CHEBI:15378"/>
        <dbReference type="ChEBI" id="CHEBI:17388"/>
        <dbReference type="ChEBI" id="CHEBI:57540"/>
        <dbReference type="ChEBI" id="CHEBI:57945"/>
        <dbReference type="ChEBI" id="CHEBI:60039"/>
        <dbReference type="EC" id="1.5.1.2"/>
    </reaction>
</comment>
<dbReference type="Pfam" id="PF14748">
    <property type="entry name" value="P5CR_dimer"/>
    <property type="match status" value="1"/>
</dbReference>
<evidence type="ECO:0000313" key="16">
    <source>
        <dbReference type="Proteomes" id="UP000193435"/>
    </source>
</evidence>
<comment type="pathway">
    <text evidence="9 12">Amino-acid biosynthesis; L-proline biosynthesis; L-proline from L-glutamate 5-semialdehyde: step 1/1.</text>
</comment>
<dbReference type="SUPFAM" id="SSF48179">
    <property type="entry name" value="6-phosphogluconate dehydrogenase C-terminal domain-like"/>
    <property type="match status" value="1"/>
</dbReference>
<evidence type="ECO:0000256" key="4">
    <source>
        <dbReference type="ARBA" id="ARBA00022605"/>
    </source>
</evidence>
<evidence type="ECO:0000256" key="8">
    <source>
        <dbReference type="ARBA" id="ARBA00058118"/>
    </source>
</evidence>
<feature type="binding site" evidence="11">
    <location>
        <begin position="6"/>
        <end position="11"/>
    </location>
    <ligand>
        <name>NADP(+)</name>
        <dbReference type="ChEBI" id="CHEBI:58349"/>
    </ligand>
</feature>
<sequence>MKVGFIGIGNMANAIIKGMIEKKYMNSEEIYISSRTKEKLTDFASETKTTICSSNEELIASVDIVVLAVKPNVLAEILPDLSSAIKKYQPLLVSIAAGTSLKKLSHLIGINSTNPIIRVMPNLNSVIGEGMTAICGNTFSSIEQIQYIIGMFKSIGEAIELEEKDFSTFIAIAGSSPAYTFLFIDSLARGAVKNGMPKKLATKIAAQAVLGSAKLVLESDQSPWNLIDQVSSPGGTTVAGIVALENEGFISTVIKGVDATIAKDRELLND</sequence>